<dbReference type="eggNOG" id="COG5510">
    <property type="taxonomic scope" value="Bacteria"/>
</dbReference>
<keyword evidence="4" id="KW-0472">Membrane</keyword>
<keyword evidence="9" id="KW-1185">Reference proteome</keyword>
<keyword evidence="5" id="KW-0564">Palmitate</keyword>
<dbReference type="GO" id="GO:0016020">
    <property type="term" value="C:membrane"/>
    <property type="evidence" value="ECO:0007669"/>
    <property type="project" value="InterPro"/>
</dbReference>
<protein>
    <submittedName>
        <fullName evidence="8">Entericidin EcnAB</fullName>
    </submittedName>
</protein>
<name>T0K4R1_9SPHN</name>
<reference evidence="8 9" key="1">
    <citation type="journal article" date="2013" name="Genome Announc.">
        <title>Draft Genome Sequence of Sphingobium ummariense Strain RL-3, a Hexachlorocyclohexane-Degrading Bacterium.</title>
        <authorList>
            <person name="Kohli P."/>
            <person name="Dua A."/>
            <person name="Sangwan N."/>
            <person name="Oldach P."/>
            <person name="Khurana J.P."/>
            <person name="Lal R."/>
        </authorList>
    </citation>
    <scope>NUCLEOTIDE SEQUENCE [LARGE SCALE GENOMIC DNA]</scope>
    <source>
        <strain evidence="8 9">RL-3</strain>
    </source>
</reference>
<dbReference type="Proteomes" id="UP000015523">
    <property type="component" value="Unassembled WGS sequence"/>
</dbReference>
<feature type="chain" id="PRO_5004578655" evidence="7">
    <location>
        <begin position="20"/>
        <end position="42"/>
    </location>
</feature>
<evidence type="ECO:0000256" key="4">
    <source>
        <dbReference type="ARBA" id="ARBA00023136"/>
    </source>
</evidence>
<dbReference type="PROSITE" id="PS51257">
    <property type="entry name" value="PROKAR_LIPOPROTEIN"/>
    <property type="match status" value="1"/>
</dbReference>
<evidence type="ECO:0000256" key="7">
    <source>
        <dbReference type="SAM" id="SignalP"/>
    </source>
</evidence>
<keyword evidence="2" id="KW-1003">Cell membrane</keyword>
<evidence type="ECO:0000256" key="1">
    <source>
        <dbReference type="ARBA" id="ARBA00010296"/>
    </source>
</evidence>
<dbReference type="GO" id="GO:0009636">
    <property type="term" value="P:response to toxic substance"/>
    <property type="evidence" value="ECO:0007669"/>
    <property type="project" value="InterPro"/>
</dbReference>
<sequence length="42" mass="4203">MTKKILVALLLTGSLLTAACNTVEGAGRDVQSAGKAVEDAAD</sequence>
<comment type="caution">
    <text evidence="8">The sequence shown here is derived from an EMBL/GenBank/DDBJ whole genome shotgun (WGS) entry which is preliminary data.</text>
</comment>
<keyword evidence="6" id="KW-0449">Lipoprotein</keyword>
<gene>
    <name evidence="8" type="ORF">M529_13525</name>
</gene>
<evidence type="ECO:0000256" key="6">
    <source>
        <dbReference type="ARBA" id="ARBA00023288"/>
    </source>
</evidence>
<evidence type="ECO:0000256" key="3">
    <source>
        <dbReference type="ARBA" id="ARBA00022729"/>
    </source>
</evidence>
<dbReference type="Pfam" id="PF08085">
    <property type="entry name" value="Entericidin"/>
    <property type="match status" value="1"/>
</dbReference>
<evidence type="ECO:0000256" key="2">
    <source>
        <dbReference type="ARBA" id="ARBA00022475"/>
    </source>
</evidence>
<dbReference type="InterPro" id="IPR012556">
    <property type="entry name" value="Entericidin"/>
</dbReference>
<feature type="signal peptide" evidence="7">
    <location>
        <begin position="1"/>
        <end position="19"/>
    </location>
</feature>
<keyword evidence="3 7" id="KW-0732">Signal</keyword>
<organism evidence="8 9">
    <name type="scientific">Sphingobium ummariense RL-3</name>
    <dbReference type="NCBI Taxonomy" id="1346791"/>
    <lineage>
        <taxon>Bacteria</taxon>
        <taxon>Pseudomonadati</taxon>
        <taxon>Pseudomonadota</taxon>
        <taxon>Alphaproteobacteria</taxon>
        <taxon>Sphingomonadales</taxon>
        <taxon>Sphingomonadaceae</taxon>
        <taxon>Sphingobium</taxon>
    </lineage>
</organism>
<dbReference type="AlphaFoldDB" id="T0K4R1"/>
<dbReference type="PATRIC" id="fig|1346791.3.peg.2601"/>
<dbReference type="RefSeq" id="WP_021318496.1">
    <property type="nucleotide sequence ID" value="NZ_AUWY01000092.1"/>
</dbReference>
<dbReference type="EMBL" id="AUWY01000092">
    <property type="protein sequence ID" value="EQB31644.1"/>
    <property type="molecule type" value="Genomic_DNA"/>
</dbReference>
<proteinExistence type="inferred from homology"/>
<evidence type="ECO:0000313" key="9">
    <source>
        <dbReference type="Proteomes" id="UP000015523"/>
    </source>
</evidence>
<evidence type="ECO:0000313" key="8">
    <source>
        <dbReference type="EMBL" id="EQB31644.1"/>
    </source>
</evidence>
<comment type="similarity">
    <text evidence="1">Belongs to the EcnA/EcnB lipoprotein family.</text>
</comment>
<accession>T0K4R1</accession>
<evidence type="ECO:0000256" key="5">
    <source>
        <dbReference type="ARBA" id="ARBA00023139"/>
    </source>
</evidence>